<dbReference type="GO" id="GO:0009295">
    <property type="term" value="C:nucleoid"/>
    <property type="evidence" value="ECO:0007669"/>
    <property type="project" value="UniProtKB-SubCell"/>
</dbReference>
<dbReference type="GO" id="GO:0000976">
    <property type="term" value="F:transcription cis-regulatory region binding"/>
    <property type="evidence" value="ECO:0007669"/>
    <property type="project" value="TreeGrafter"/>
</dbReference>
<evidence type="ECO:0000259" key="8">
    <source>
        <dbReference type="PROSITE" id="PS51740"/>
    </source>
</evidence>
<dbReference type="GO" id="GO:0003700">
    <property type="term" value="F:DNA-binding transcription factor activity"/>
    <property type="evidence" value="ECO:0007669"/>
    <property type="project" value="UniProtKB-UniRule"/>
</dbReference>
<evidence type="ECO:0000256" key="2">
    <source>
        <dbReference type="ARBA" id="ARBA00022490"/>
    </source>
</evidence>
<dbReference type="EMBL" id="JAGQHR010000917">
    <property type="protein sequence ID" value="MCA9729956.1"/>
    <property type="molecule type" value="Genomic_DNA"/>
</dbReference>
<dbReference type="InterPro" id="IPR035642">
    <property type="entry name" value="MraZ_N"/>
</dbReference>
<gene>
    <name evidence="7" type="primary">mraZ</name>
    <name evidence="9" type="ORF">KC729_19890</name>
</gene>
<keyword evidence="3" id="KW-0677">Repeat</keyword>
<keyword evidence="2 7" id="KW-0963">Cytoplasm</keyword>
<comment type="similarity">
    <text evidence="7">Belongs to the MraZ family.</text>
</comment>
<dbReference type="InterPro" id="IPR035644">
    <property type="entry name" value="MraZ_C"/>
</dbReference>
<evidence type="ECO:0000256" key="3">
    <source>
        <dbReference type="ARBA" id="ARBA00022737"/>
    </source>
</evidence>
<dbReference type="PANTHER" id="PTHR34701:SF1">
    <property type="entry name" value="TRANSCRIPTIONAL REGULATOR MRAZ"/>
    <property type="match status" value="1"/>
</dbReference>
<dbReference type="GO" id="GO:2000143">
    <property type="term" value="P:negative regulation of DNA-templated transcription initiation"/>
    <property type="evidence" value="ECO:0007669"/>
    <property type="project" value="TreeGrafter"/>
</dbReference>
<dbReference type="Gene3D" id="3.40.1550.20">
    <property type="entry name" value="Transcriptional regulator MraZ domain"/>
    <property type="match status" value="1"/>
</dbReference>
<dbReference type="Pfam" id="PF02381">
    <property type="entry name" value="MraZ"/>
    <property type="match status" value="2"/>
</dbReference>
<comment type="subcellular location">
    <subcellularLocation>
        <location evidence="7">Cytoplasm</location>
        <location evidence="7">Nucleoid</location>
    </subcellularLocation>
</comment>
<sequence length="154" mass="17660">MSLFVGTYEYVLDEKGRVNVPIKLRELLPEGKKTLATVKWFNGCLAMFPVADMEEFARRLQDDRFQASEEGRLFRHMLLAGASVEKPDSQGRIPLNEIQLRHAGLTRKEKVVIFGNLERIEIWNPERLEQRFAQAEKDSHTLESLASTVFSPQG</sequence>
<evidence type="ECO:0000256" key="5">
    <source>
        <dbReference type="ARBA" id="ARBA00023125"/>
    </source>
</evidence>
<comment type="caution">
    <text evidence="9">The sequence shown here is derived from an EMBL/GenBank/DDBJ whole genome shotgun (WGS) entry which is preliminary data.</text>
</comment>
<evidence type="ECO:0000313" key="10">
    <source>
        <dbReference type="Proteomes" id="UP000697710"/>
    </source>
</evidence>
<dbReference type="InterPro" id="IPR007159">
    <property type="entry name" value="SpoVT-AbrB_dom"/>
</dbReference>
<evidence type="ECO:0000256" key="4">
    <source>
        <dbReference type="ARBA" id="ARBA00023015"/>
    </source>
</evidence>
<dbReference type="HAMAP" id="MF_01008">
    <property type="entry name" value="MraZ"/>
    <property type="match status" value="1"/>
</dbReference>
<feature type="domain" description="SpoVT-AbrB" evidence="8">
    <location>
        <begin position="7"/>
        <end position="52"/>
    </location>
</feature>
<comment type="subunit">
    <text evidence="7">Forms oligomers.</text>
</comment>
<evidence type="ECO:0000313" key="9">
    <source>
        <dbReference type="EMBL" id="MCA9729956.1"/>
    </source>
</evidence>
<proteinExistence type="inferred from homology"/>
<keyword evidence="5 7" id="KW-0238">DNA-binding</keyword>
<accession>A0A956RQR3</accession>
<dbReference type="GO" id="GO:0005737">
    <property type="term" value="C:cytoplasm"/>
    <property type="evidence" value="ECO:0007669"/>
    <property type="project" value="UniProtKB-UniRule"/>
</dbReference>
<keyword evidence="6 7" id="KW-0804">Transcription</keyword>
<dbReference type="AlphaFoldDB" id="A0A956RQR3"/>
<evidence type="ECO:0000256" key="7">
    <source>
        <dbReference type="HAMAP-Rule" id="MF_01008"/>
    </source>
</evidence>
<dbReference type="PROSITE" id="PS51740">
    <property type="entry name" value="SPOVT_ABRB"/>
    <property type="match status" value="1"/>
</dbReference>
<reference evidence="9" key="1">
    <citation type="submission" date="2020-04" db="EMBL/GenBank/DDBJ databases">
        <authorList>
            <person name="Zhang T."/>
        </authorList>
    </citation>
    <scope>NUCLEOTIDE SEQUENCE</scope>
    <source>
        <strain evidence="9">HKST-UBA01</strain>
    </source>
</reference>
<protein>
    <recommendedName>
        <fullName evidence="1 7">Transcriptional regulator MraZ</fullName>
    </recommendedName>
</protein>
<dbReference type="PANTHER" id="PTHR34701">
    <property type="entry name" value="TRANSCRIPTIONAL REGULATOR MRAZ"/>
    <property type="match status" value="1"/>
</dbReference>
<evidence type="ECO:0000256" key="6">
    <source>
        <dbReference type="ARBA" id="ARBA00023163"/>
    </source>
</evidence>
<dbReference type="CDD" id="cd16321">
    <property type="entry name" value="MraZ_C"/>
    <property type="match status" value="1"/>
</dbReference>
<dbReference type="CDD" id="cd16320">
    <property type="entry name" value="MraZ_N"/>
    <property type="match status" value="1"/>
</dbReference>
<organism evidence="9 10">
    <name type="scientific">Eiseniibacteriota bacterium</name>
    <dbReference type="NCBI Taxonomy" id="2212470"/>
    <lineage>
        <taxon>Bacteria</taxon>
        <taxon>Candidatus Eiseniibacteriota</taxon>
    </lineage>
</organism>
<dbReference type="InterPro" id="IPR020603">
    <property type="entry name" value="MraZ_dom"/>
</dbReference>
<name>A0A956RQR3_UNCEI</name>
<dbReference type="InterPro" id="IPR003444">
    <property type="entry name" value="MraZ"/>
</dbReference>
<dbReference type="SUPFAM" id="SSF89447">
    <property type="entry name" value="AbrB/MazE/MraZ-like"/>
    <property type="match status" value="1"/>
</dbReference>
<dbReference type="Proteomes" id="UP000697710">
    <property type="component" value="Unassembled WGS sequence"/>
</dbReference>
<dbReference type="InterPro" id="IPR037914">
    <property type="entry name" value="SpoVT-AbrB_sf"/>
</dbReference>
<keyword evidence="4 7" id="KW-0805">Transcription regulation</keyword>
<dbReference type="InterPro" id="IPR038619">
    <property type="entry name" value="MraZ_sf"/>
</dbReference>
<evidence type="ECO:0000256" key="1">
    <source>
        <dbReference type="ARBA" id="ARBA00013860"/>
    </source>
</evidence>
<reference evidence="9" key="2">
    <citation type="journal article" date="2021" name="Microbiome">
        <title>Successional dynamics and alternative stable states in a saline activated sludge microbial community over 9 years.</title>
        <authorList>
            <person name="Wang Y."/>
            <person name="Ye J."/>
            <person name="Ju F."/>
            <person name="Liu L."/>
            <person name="Boyd J.A."/>
            <person name="Deng Y."/>
            <person name="Parks D.H."/>
            <person name="Jiang X."/>
            <person name="Yin X."/>
            <person name="Woodcroft B.J."/>
            <person name="Tyson G.W."/>
            <person name="Hugenholtz P."/>
            <person name="Polz M.F."/>
            <person name="Zhang T."/>
        </authorList>
    </citation>
    <scope>NUCLEOTIDE SEQUENCE</scope>
    <source>
        <strain evidence="9">HKST-UBA01</strain>
    </source>
</reference>